<evidence type="ECO:0000256" key="1">
    <source>
        <dbReference type="ARBA" id="ARBA00004651"/>
    </source>
</evidence>
<dbReference type="PANTHER" id="PTHR30413">
    <property type="entry name" value="INNER MEMBRANE TRANSPORT PERMEASE"/>
    <property type="match status" value="1"/>
</dbReference>
<evidence type="ECO:0000313" key="11">
    <source>
        <dbReference type="EMBL" id="VFK11756.1"/>
    </source>
</evidence>
<name>A0A450W3Z5_9GAMM</name>
<dbReference type="PROSITE" id="PS51012">
    <property type="entry name" value="ABC_TM2"/>
    <property type="match status" value="1"/>
</dbReference>
<organism evidence="11">
    <name type="scientific">Candidatus Kentrum sp. LPFa</name>
    <dbReference type="NCBI Taxonomy" id="2126335"/>
    <lineage>
        <taxon>Bacteria</taxon>
        <taxon>Pseudomonadati</taxon>
        <taxon>Pseudomonadota</taxon>
        <taxon>Gammaproteobacteria</taxon>
        <taxon>Candidatus Kentrum</taxon>
    </lineage>
</organism>
<keyword evidence="4 9" id="KW-1003">Cell membrane</keyword>
<dbReference type="AlphaFoldDB" id="A0A450W3Z5"/>
<keyword evidence="7" id="KW-0762">Sugar transport</keyword>
<feature type="transmembrane region" description="Helical" evidence="9">
    <location>
        <begin position="242"/>
        <end position="263"/>
    </location>
</feature>
<feature type="transmembrane region" description="Helical" evidence="9">
    <location>
        <begin position="79"/>
        <end position="100"/>
    </location>
</feature>
<feature type="transmembrane region" description="Helical" evidence="9">
    <location>
        <begin position="44"/>
        <end position="67"/>
    </location>
</feature>
<comment type="similarity">
    <text evidence="2 9">Belongs to the ABC-2 integral membrane protein family.</text>
</comment>
<dbReference type="EMBL" id="CAADFK010000024">
    <property type="protein sequence ID" value="VFK11756.1"/>
    <property type="molecule type" value="Genomic_DNA"/>
</dbReference>
<comment type="subcellular location">
    <subcellularLocation>
        <location evidence="9">Cell inner membrane</location>
        <topology evidence="9">Multi-pass membrane protein</topology>
    </subcellularLocation>
    <subcellularLocation>
        <location evidence="1">Cell membrane</location>
        <topology evidence="1">Multi-pass membrane protein</topology>
    </subcellularLocation>
</comment>
<evidence type="ECO:0000256" key="5">
    <source>
        <dbReference type="ARBA" id="ARBA00022692"/>
    </source>
</evidence>
<dbReference type="GO" id="GO:0140359">
    <property type="term" value="F:ABC-type transporter activity"/>
    <property type="evidence" value="ECO:0007669"/>
    <property type="project" value="InterPro"/>
</dbReference>
<proteinExistence type="inferred from homology"/>
<evidence type="ECO:0000256" key="6">
    <source>
        <dbReference type="ARBA" id="ARBA00022989"/>
    </source>
</evidence>
<evidence type="ECO:0000256" key="2">
    <source>
        <dbReference type="ARBA" id="ARBA00007783"/>
    </source>
</evidence>
<dbReference type="GO" id="GO:0005886">
    <property type="term" value="C:plasma membrane"/>
    <property type="evidence" value="ECO:0007669"/>
    <property type="project" value="UniProtKB-SubCell"/>
</dbReference>
<feature type="transmembrane region" description="Helical" evidence="9">
    <location>
        <begin position="121"/>
        <end position="147"/>
    </location>
</feature>
<accession>A0A450W3Z5</accession>
<protein>
    <recommendedName>
        <fullName evidence="9">Transport permease protein</fullName>
    </recommendedName>
</protein>
<evidence type="ECO:0000256" key="3">
    <source>
        <dbReference type="ARBA" id="ARBA00022448"/>
    </source>
</evidence>
<reference evidence="11" key="1">
    <citation type="submission" date="2019-02" db="EMBL/GenBank/DDBJ databases">
        <authorList>
            <person name="Gruber-Vodicka R. H."/>
            <person name="Seah K. B. B."/>
        </authorList>
    </citation>
    <scope>NUCLEOTIDE SEQUENCE</scope>
    <source>
        <strain evidence="11">BECK_S313</strain>
    </source>
</reference>
<sequence>MLRACDGNSMFYDFLFDPFKRRNIAVLAKREIKSRIVGTLLGRFHFILFPVLMLLIYTFIFSVVFAIRWQGTEGGFGSFALRMFSGLILFQFFSEVITRAPGLVLENPSYVKKVMFPLETLVPLAIVVSLFSATISYGVLLIGYALLEGPPPLEAMWITVLWPPLILITAGLAWMIAGFGVYLRDLRQIMPILTSVLMFLSPIFYPLSMVPQPYNLLIALNPLSLLIETMRNALFDATKPTLLLVVGYYFVAVVIAQAGYWIFMRVRTGFADVV</sequence>
<feature type="transmembrane region" description="Helical" evidence="9">
    <location>
        <begin position="159"/>
        <end position="182"/>
    </location>
</feature>
<keyword evidence="3 9" id="KW-0813">Transport</keyword>
<keyword evidence="5 9" id="KW-0812">Transmembrane</keyword>
<dbReference type="GO" id="GO:0015774">
    <property type="term" value="P:polysaccharide transport"/>
    <property type="evidence" value="ECO:0007669"/>
    <property type="project" value="UniProtKB-KW"/>
</dbReference>
<feature type="transmembrane region" description="Helical" evidence="9">
    <location>
        <begin position="189"/>
        <end position="207"/>
    </location>
</feature>
<evidence type="ECO:0000256" key="9">
    <source>
        <dbReference type="RuleBase" id="RU361157"/>
    </source>
</evidence>
<dbReference type="InterPro" id="IPR047817">
    <property type="entry name" value="ABC2_TM_bact-type"/>
</dbReference>
<evidence type="ECO:0000259" key="10">
    <source>
        <dbReference type="PROSITE" id="PS51012"/>
    </source>
</evidence>
<evidence type="ECO:0000256" key="8">
    <source>
        <dbReference type="ARBA" id="ARBA00023136"/>
    </source>
</evidence>
<evidence type="ECO:0000256" key="7">
    <source>
        <dbReference type="ARBA" id="ARBA00023047"/>
    </source>
</evidence>
<dbReference type="GO" id="GO:0015920">
    <property type="term" value="P:lipopolysaccharide transport"/>
    <property type="evidence" value="ECO:0007669"/>
    <property type="project" value="TreeGrafter"/>
</dbReference>
<dbReference type="PANTHER" id="PTHR30413:SF10">
    <property type="entry name" value="CAPSULE POLYSACCHARIDE EXPORT INNER-MEMBRANE PROTEIN CTRC"/>
    <property type="match status" value="1"/>
</dbReference>
<keyword evidence="7" id="KW-0625">Polysaccharide transport</keyword>
<feature type="domain" description="ABC transmembrane type-2" evidence="10">
    <location>
        <begin position="41"/>
        <end position="266"/>
    </location>
</feature>
<keyword evidence="8 9" id="KW-0472">Membrane</keyword>
<dbReference type="Pfam" id="PF01061">
    <property type="entry name" value="ABC2_membrane"/>
    <property type="match status" value="1"/>
</dbReference>
<dbReference type="InterPro" id="IPR013525">
    <property type="entry name" value="ABC2_TM"/>
</dbReference>
<keyword evidence="6 9" id="KW-1133">Transmembrane helix</keyword>
<gene>
    <name evidence="11" type="ORF">BECKLPF1236B_GA0070989_102415</name>
</gene>
<evidence type="ECO:0000256" key="4">
    <source>
        <dbReference type="ARBA" id="ARBA00022475"/>
    </source>
</evidence>